<reference evidence="1 2" key="1">
    <citation type="submission" date="2024-04" db="EMBL/GenBank/DDBJ databases">
        <authorList>
            <person name="Rising A."/>
            <person name="Reimegard J."/>
            <person name="Sonavane S."/>
            <person name="Akerstrom W."/>
            <person name="Nylinder S."/>
            <person name="Hedman E."/>
            <person name="Kallberg Y."/>
        </authorList>
    </citation>
    <scope>NUCLEOTIDE SEQUENCE [LARGE SCALE GENOMIC DNA]</scope>
</reference>
<evidence type="ECO:0000313" key="1">
    <source>
        <dbReference type="EMBL" id="CAL1290408.1"/>
    </source>
</evidence>
<sequence length="117" mass="13034">MVRDSGPQNSQKSIDIFRQVSDMEVPEFTLESLMQLKEIPCKWPEEKRKKTFFDCSVLYGEHFLDICQQPDSESCMKADIATAQFASALAKYKATGVCPNSNAVPIGMDKMGSSPFG</sequence>
<gene>
    <name evidence="1" type="ORF">LARSCL_LOCUS16468</name>
</gene>
<organism evidence="1 2">
    <name type="scientific">Larinioides sclopetarius</name>
    <dbReference type="NCBI Taxonomy" id="280406"/>
    <lineage>
        <taxon>Eukaryota</taxon>
        <taxon>Metazoa</taxon>
        <taxon>Ecdysozoa</taxon>
        <taxon>Arthropoda</taxon>
        <taxon>Chelicerata</taxon>
        <taxon>Arachnida</taxon>
        <taxon>Araneae</taxon>
        <taxon>Araneomorphae</taxon>
        <taxon>Entelegynae</taxon>
        <taxon>Araneoidea</taxon>
        <taxon>Araneidae</taxon>
        <taxon>Larinioides</taxon>
    </lineage>
</organism>
<dbReference type="Proteomes" id="UP001497382">
    <property type="component" value="Unassembled WGS sequence"/>
</dbReference>
<comment type="caution">
    <text evidence="1">The sequence shown here is derived from an EMBL/GenBank/DDBJ whole genome shotgun (WGS) entry which is preliminary data.</text>
</comment>
<dbReference type="AlphaFoldDB" id="A0AAV2B2G2"/>
<accession>A0AAV2B2G2</accession>
<name>A0AAV2B2G2_9ARAC</name>
<keyword evidence="2" id="KW-1185">Reference proteome</keyword>
<protein>
    <submittedName>
        <fullName evidence="1">Uncharacterized protein</fullName>
    </submittedName>
</protein>
<dbReference type="EMBL" id="CAXIEN010000263">
    <property type="protein sequence ID" value="CAL1290408.1"/>
    <property type="molecule type" value="Genomic_DNA"/>
</dbReference>
<proteinExistence type="predicted"/>
<evidence type="ECO:0000313" key="2">
    <source>
        <dbReference type="Proteomes" id="UP001497382"/>
    </source>
</evidence>